<feature type="compositionally biased region" description="Basic residues" evidence="1">
    <location>
        <begin position="180"/>
        <end position="194"/>
    </location>
</feature>
<dbReference type="Gene3D" id="4.10.280.10">
    <property type="entry name" value="Helix-loop-helix DNA-binding domain"/>
    <property type="match status" value="1"/>
</dbReference>
<dbReference type="OrthoDB" id="6264573at2759"/>
<name>A0A0R3SY97_HYMDI</name>
<dbReference type="GO" id="GO:0046983">
    <property type="term" value="F:protein dimerization activity"/>
    <property type="evidence" value="ECO:0007669"/>
    <property type="project" value="InterPro"/>
</dbReference>
<evidence type="ECO:0000313" key="2">
    <source>
        <dbReference type="EMBL" id="VDL63902.1"/>
    </source>
</evidence>
<feature type="compositionally biased region" description="Basic and acidic residues" evidence="1">
    <location>
        <begin position="16"/>
        <end position="28"/>
    </location>
</feature>
<reference evidence="2 3" key="2">
    <citation type="submission" date="2018-11" db="EMBL/GenBank/DDBJ databases">
        <authorList>
            <consortium name="Pathogen Informatics"/>
        </authorList>
    </citation>
    <scope>NUCLEOTIDE SEQUENCE [LARGE SCALE GENOMIC DNA]</scope>
</reference>
<dbReference type="Proteomes" id="UP000274504">
    <property type="component" value="Unassembled WGS sequence"/>
</dbReference>
<dbReference type="InterPro" id="IPR036638">
    <property type="entry name" value="HLH_DNA-bd_sf"/>
</dbReference>
<dbReference type="WBParaSite" id="HDID_0001074201-mRNA-1">
    <property type="protein sequence ID" value="HDID_0001074201-mRNA-1"/>
    <property type="gene ID" value="HDID_0001074201"/>
</dbReference>
<organism evidence="4">
    <name type="scientific">Hymenolepis diminuta</name>
    <name type="common">Rat tapeworm</name>
    <dbReference type="NCBI Taxonomy" id="6216"/>
    <lineage>
        <taxon>Eukaryota</taxon>
        <taxon>Metazoa</taxon>
        <taxon>Spiralia</taxon>
        <taxon>Lophotrochozoa</taxon>
        <taxon>Platyhelminthes</taxon>
        <taxon>Cestoda</taxon>
        <taxon>Eucestoda</taxon>
        <taxon>Cyclophyllidea</taxon>
        <taxon>Hymenolepididae</taxon>
        <taxon>Hymenolepis</taxon>
    </lineage>
</organism>
<protein>
    <submittedName>
        <fullName evidence="4">BHLH domain-containing protein</fullName>
    </submittedName>
</protein>
<evidence type="ECO:0000313" key="3">
    <source>
        <dbReference type="Proteomes" id="UP000274504"/>
    </source>
</evidence>
<gene>
    <name evidence="2" type="ORF">HDID_LOCUS10740</name>
</gene>
<proteinExistence type="predicted"/>
<sequence length="201" mass="23265">MSGISLVVLANNCVEERMPQEEGEREGKGSTYMGENQTPHIPERPKSVSNKIIYSAQRIEKRRNKKKETERCRRKRISEKLTKVHELTLDIIGIDNQKEKTNVHLEKTEMLEFCYYVLSRLSGFLEESPDLQKRLRMSFQGKTINAIASHDDSKPSFDSGFHDVPPDFNEGFTSSSSSFVHHKPKSSAQQKNRHNIWRPYI</sequence>
<reference evidence="4" key="1">
    <citation type="submission" date="2017-02" db="UniProtKB">
        <authorList>
            <consortium name="WormBaseParasite"/>
        </authorList>
    </citation>
    <scope>IDENTIFICATION</scope>
</reference>
<feature type="region of interest" description="Disordered" evidence="1">
    <location>
        <begin position="16"/>
        <end position="47"/>
    </location>
</feature>
<evidence type="ECO:0000313" key="4">
    <source>
        <dbReference type="WBParaSite" id="HDID_0001074201-mRNA-1"/>
    </source>
</evidence>
<dbReference type="EMBL" id="UYSG01011887">
    <property type="protein sequence ID" value="VDL63902.1"/>
    <property type="molecule type" value="Genomic_DNA"/>
</dbReference>
<dbReference type="AlphaFoldDB" id="A0A0R3SY97"/>
<evidence type="ECO:0000256" key="1">
    <source>
        <dbReference type="SAM" id="MobiDB-lite"/>
    </source>
</evidence>
<accession>A0A0R3SY97</accession>
<feature type="region of interest" description="Disordered" evidence="1">
    <location>
        <begin position="175"/>
        <end position="194"/>
    </location>
</feature>